<evidence type="ECO:0000313" key="4">
    <source>
        <dbReference type="Proteomes" id="UP000186323"/>
    </source>
</evidence>
<keyword evidence="1" id="KW-0812">Transmembrane</keyword>
<organism evidence="3 4">
    <name type="scientific">Desulfovibrio piger</name>
    <dbReference type="NCBI Taxonomy" id="901"/>
    <lineage>
        <taxon>Bacteria</taxon>
        <taxon>Pseudomonadati</taxon>
        <taxon>Thermodesulfobacteriota</taxon>
        <taxon>Desulfovibrionia</taxon>
        <taxon>Desulfovibrionales</taxon>
        <taxon>Desulfovibrionaceae</taxon>
        <taxon>Desulfovibrio</taxon>
    </lineage>
</organism>
<dbReference type="PANTHER" id="PTHR33741">
    <property type="entry name" value="TRANSMEMBRANE PROTEIN DDB_G0269096-RELATED"/>
    <property type="match status" value="1"/>
</dbReference>
<dbReference type="Proteomes" id="UP000186323">
    <property type="component" value="Chromosome I"/>
</dbReference>
<feature type="transmembrane region" description="Helical" evidence="1">
    <location>
        <begin position="73"/>
        <end position="91"/>
    </location>
</feature>
<dbReference type="PANTHER" id="PTHR33741:SF5">
    <property type="entry name" value="TRANSMEMBRANE PROTEIN DDB_G0269096-RELATED"/>
    <property type="match status" value="1"/>
</dbReference>
<feature type="transmembrane region" description="Helical" evidence="1">
    <location>
        <begin position="136"/>
        <end position="157"/>
    </location>
</feature>
<evidence type="ECO:0000256" key="1">
    <source>
        <dbReference type="SAM" id="Phobius"/>
    </source>
</evidence>
<keyword evidence="4" id="KW-1185">Reference proteome</keyword>
<feature type="domain" description="HPP transmembrane region" evidence="2">
    <location>
        <begin position="14"/>
        <end position="157"/>
    </location>
</feature>
<evidence type="ECO:0000313" key="3">
    <source>
        <dbReference type="EMBL" id="SFV72245.1"/>
    </source>
</evidence>
<protein>
    <submittedName>
        <fullName evidence="3">CBS-domain-containing membrane protein</fullName>
    </submittedName>
</protein>
<evidence type="ECO:0000259" key="2">
    <source>
        <dbReference type="Pfam" id="PF04982"/>
    </source>
</evidence>
<accession>A0A1K1LC12</accession>
<dbReference type="KEGG" id="dpg:DESPIGER_0354"/>
<dbReference type="InterPro" id="IPR007065">
    <property type="entry name" value="HPP"/>
</dbReference>
<keyword evidence="1" id="KW-1133">Transmembrane helix</keyword>
<feature type="transmembrane region" description="Helical" evidence="1">
    <location>
        <begin position="44"/>
        <end position="61"/>
    </location>
</feature>
<dbReference type="Pfam" id="PF04982">
    <property type="entry name" value="TM_HPP"/>
    <property type="match status" value="1"/>
</dbReference>
<proteinExistence type="predicted"/>
<gene>
    <name evidence="3" type="ORF">DESPIGER_0354</name>
</gene>
<feature type="transmembrane region" description="Helical" evidence="1">
    <location>
        <begin position="20"/>
        <end position="38"/>
    </location>
</feature>
<feature type="transmembrane region" description="Helical" evidence="1">
    <location>
        <begin position="103"/>
        <end position="124"/>
    </location>
</feature>
<sequence length="190" mass="20022">MRGKQWLAWRGTSALKVWRAWLGSCCSLLLVAALDRFVAGDYGVPMLIGSFGASAVLLFAAPESPLSRPRNLLGGHFLSALVGVACAQWLPPFWAICLCVPTAIAVMLLSGTLHPPGGATALIAVTGGEQIRQLGFWYAVVPCLAGAALMLGTAWLLGMGKPDRNTVTSGSTAFLRRLFRKRIAGPGTVS</sequence>
<keyword evidence="1" id="KW-0472">Membrane</keyword>
<dbReference type="AlphaFoldDB" id="A0A1K1LC12"/>
<dbReference type="InterPro" id="IPR058581">
    <property type="entry name" value="TM_HPP"/>
</dbReference>
<reference evidence="4" key="1">
    <citation type="submission" date="2016-10" db="EMBL/GenBank/DDBJ databases">
        <authorList>
            <person name="Wegmann U."/>
        </authorList>
    </citation>
    <scope>NUCLEOTIDE SEQUENCE [LARGE SCALE GENOMIC DNA]</scope>
</reference>
<dbReference type="EMBL" id="LT630450">
    <property type="protein sequence ID" value="SFV72245.1"/>
    <property type="molecule type" value="Genomic_DNA"/>
</dbReference>
<name>A0A1K1LC12_9BACT</name>